<reference evidence="1 2" key="1">
    <citation type="submission" date="2016-12" db="EMBL/GenBank/DDBJ databases">
        <authorList>
            <person name="Song W.-J."/>
            <person name="Kurnit D.M."/>
        </authorList>
    </citation>
    <scope>NUCLEOTIDE SEQUENCE [LARGE SCALE GENOMIC DNA]</scope>
    <source>
        <strain evidence="1 2">IMCC3135</strain>
    </source>
</reference>
<dbReference type="EMBL" id="CP018632">
    <property type="protein sequence ID" value="ASJ70609.1"/>
    <property type="molecule type" value="Genomic_DNA"/>
</dbReference>
<dbReference type="OrthoDB" id="5792746at2"/>
<dbReference type="RefSeq" id="WP_157735721.1">
    <property type="nucleotide sequence ID" value="NZ_CP018632.1"/>
</dbReference>
<dbReference type="Pfam" id="PF12525">
    <property type="entry name" value="DUF3726"/>
    <property type="match status" value="1"/>
</dbReference>
<dbReference type="InterPro" id="IPR022201">
    <property type="entry name" value="DUF3726"/>
</dbReference>
<dbReference type="AlphaFoldDB" id="A0A2Z2NHJ0"/>
<proteinExistence type="predicted"/>
<dbReference type="Proteomes" id="UP000250079">
    <property type="component" value="Chromosome"/>
</dbReference>
<evidence type="ECO:0000313" key="2">
    <source>
        <dbReference type="Proteomes" id="UP000250079"/>
    </source>
</evidence>
<organism evidence="1 2">
    <name type="scientific">Granulosicoccus antarcticus IMCC3135</name>
    <dbReference type="NCBI Taxonomy" id="1192854"/>
    <lineage>
        <taxon>Bacteria</taxon>
        <taxon>Pseudomonadati</taxon>
        <taxon>Pseudomonadota</taxon>
        <taxon>Gammaproteobacteria</taxon>
        <taxon>Chromatiales</taxon>
        <taxon>Granulosicoccaceae</taxon>
        <taxon>Granulosicoccus</taxon>
    </lineage>
</organism>
<name>A0A2Z2NHJ0_9GAMM</name>
<evidence type="ECO:0000313" key="1">
    <source>
        <dbReference type="EMBL" id="ASJ70609.1"/>
    </source>
</evidence>
<sequence length="222" mass="24274">MSRLFSLSEIDAVCRKAARGAGYGWGMAEEAGRSARWLAAYGFQGPEALAAWLRTLQPEASLHRPSLQEGIWRAQRNICPLSAGTLASDYESKLFSGETFEFEQVQQPILMLSMVARIVENRECSLIFSLNDHDIVCVAQKIMFSSDFPWETSCADVSVYLTDFETASKQETVEPSAQSRVVDEAAYETLLELAHRTYAPATEASRIAGAGASASAGTTDND</sequence>
<accession>A0A2Z2NHJ0</accession>
<dbReference type="KEGG" id="gai:IMCC3135_02480"/>
<keyword evidence="2" id="KW-1185">Reference proteome</keyword>
<protein>
    <recommendedName>
        <fullName evidence="3">DUF3726 domain-containing protein</fullName>
    </recommendedName>
</protein>
<evidence type="ECO:0008006" key="3">
    <source>
        <dbReference type="Google" id="ProtNLM"/>
    </source>
</evidence>
<gene>
    <name evidence="1" type="ORF">IMCC3135_02480</name>
</gene>